<proteinExistence type="predicted"/>
<reference evidence="2" key="1">
    <citation type="submission" date="2017-01" db="EMBL/GenBank/DDBJ databases">
        <authorList>
            <person name="Wang Y."/>
            <person name="White M."/>
            <person name="Kvist S."/>
            <person name="Moncalvo J.-M."/>
        </authorList>
    </citation>
    <scope>NUCLEOTIDE SEQUENCE [LARGE SCALE GENOMIC DNA]</scope>
    <source>
        <strain evidence="2">ID-206-W2</strain>
    </source>
</reference>
<organism evidence="1 2">
    <name type="scientific">Smittium culicis</name>
    <dbReference type="NCBI Taxonomy" id="133412"/>
    <lineage>
        <taxon>Eukaryota</taxon>
        <taxon>Fungi</taxon>
        <taxon>Fungi incertae sedis</taxon>
        <taxon>Zoopagomycota</taxon>
        <taxon>Kickxellomycotina</taxon>
        <taxon>Harpellomycetes</taxon>
        <taxon>Harpellales</taxon>
        <taxon>Legeriomycetaceae</taxon>
        <taxon>Smittium</taxon>
    </lineage>
</organism>
<gene>
    <name evidence="1" type="ORF">AYI69_g3622</name>
</gene>
<dbReference type="EMBL" id="LSSM01001253">
    <property type="protein sequence ID" value="OMJ26960.1"/>
    <property type="molecule type" value="Genomic_DNA"/>
</dbReference>
<evidence type="ECO:0000313" key="1">
    <source>
        <dbReference type="EMBL" id="OMJ26960.1"/>
    </source>
</evidence>
<comment type="caution">
    <text evidence="1">The sequence shown here is derived from an EMBL/GenBank/DDBJ whole genome shotgun (WGS) entry which is preliminary data.</text>
</comment>
<protein>
    <submittedName>
        <fullName evidence="1">Uncharacterized protein</fullName>
    </submittedName>
</protein>
<name>A0A1R1YJA3_9FUNG</name>
<keyword evidence="2" id="KW-1185">Reference proteome</keyword>
<dbReference type="AlphaFoldDB" id="A0A1R1YJA3"/>
<evidence type="ECO:0000313" key="2">
    <source>
        <dbReference type="Proteomes" id="UP000187429"/>
    </source>
</evidence>
<sequence>MKDQFMDQFSNVHLWSDSGPHFRSQELLYSIFFDFDSDFEKNFTLNFFAEYHGKILVDGHFGFLSRWFSQAELCGDILDIHHLI</sequence>
<dbReference type="OrthoDB" id="5593919at2759"/>
<accession>A0A1R1YJA3</accession>
<dbReference type="Proteomes" id="UP000187429">
    <property type="component" value="Unassembled WGS sequence"/>
</dbReference>